<proteinExistence type="predicted"/>
<dbReference type="InterPro" id="IPR005763">
    <property type="entry name" value="Fucose_isomerase"/>
</dbReference>
<evidence type="ECO:0000256" key="3">
    <source>
        <dbReference type="SAM" id="MobiDB-lite"/>
    </source>
</evidence>
<dbReference type="EMBL" id="JBBIAA010000001">
    <property type="protein sequence ID" value="MEJ5943976.1"/>
    <property type="molecule type" value="Genomic_DNA"/>
</dbReference>
<gene>
    <name evidence="4" type="ORF">WDZ17_01525</name>
</gene>
<protein>
    <recommendedName>
        <fullName evidence="6">L-fucose isomerase-like protein</fullName>
    </recommendedName>
</protein>
<keyword evidence="5" id="KW-1185">Reference proteome</keyword>
<organism evidence="4 5">
    <name type="scientific">Pseudokineococcus basanitobsidens</name>
    <dbReference type="NCBI Taxonomy" id="1926649"/>
    <lineage>
        <taxon>Bacteria</taxon>
        <taxon>Bacillati</taxon>
        <taxon>Actinomycetota</taxon>
        <taxon>Actinomycetes</taxon>
        <taxon>Kineosporiales</taxon>
        <taxon>Kineosporiaceae</taxon>
        <taxon>Pseudokineococcus</taxon>
    </lineage>
</organism>
<name>A0ABU8RFZ4_9ACTN</name>
<keyword evidence="2" id="KW-0119">Carbohydrate metabolism</keyword>
<keyword evidence="1" id="KW-0413">Isomerase</keyword>
<reference evidence="4 5" key="1">
    <citation type="journal article" date="2017" name="Int. J. Syst. Evol. Microbiol.">
        <title>Pseudokineococcus basanitobsidens sp. nov., isolated from volcanic rock.</title>
        <authorList>
            <person name="Lee D.W."/>
            <person name="Park M.Y."/>
            <person name="Kim J.J."/>
            <person name="Kim B.S."/>
        </authorList>
    </citation>
    <scope>NUCLEOTIDE SEQUENCE [LARGE SCALE GENOMIC DNA]</scope>
    <source>
        <strain evidence="4 5">DSM 103726</strain>
    </source>
</reference>
<evidence type="ECO:0000313" key="4">
    <source>
        <dbReference type="EMBL" id="MEJ5943976.1"/>
    </source>
</evidence>
<evidence type="ECO:0000313" key="5">
    <source>
        <dbReference type="Proteomes" id="UP001387100"/>
    </source>
</evidence>
<evidence type="ECO:0000256" key="1">
    <source>
        <dbReference type="ARBA" id="ARBA00023235"/>
    </source>
</evidence>
<comment type="caution">
    <text evidence="4">The sequence shown here is derived from an EMBL/GenBank/DDBJ whole genome shotgun (WGS) entry which is preliminary data.</text>
</comment>
<dbReference type="Proteomes" id="UP001387100">
    <property type="component" value="Unassembled WGS sequence"/>
</dbReference>
<feature type="region of interest" description="Disordered" evidence="3">
    <location>
        <begin position="1"/>
        <end position="21"/>
    </location>
</feature>
<dbReference type="PANTHER" id="PTHR37840">
    <property type="entry name" value="L-FUCOSE ISOMERASE"/>
    <property type="match status" value="1"/>
</dbReference>
<dbReference type="InterPro" id="IPR009015">
    <property type="entry name" value="Fucose_isomerase_N/cen_sf"/>
</dbReference>
<evidence type="ECO:0008006" key="6">
    <source>
        <dbReference type="Google" id="ProtNLM"/>
    </source>
</evidence>
<dbReference type="PANTHER" id="PTHR37840:SF1">
    <property type="entry name" value="L-FUCOSE ISOMERASE"/>
    <property type="match status" value="1"/>
</dbReference>
<sequence length="568" mass="62376">MSGTPPHLDPTTRPEDEMSTDSAARYTLPTALQRPDAKPGTVYTVASGDLRPTANITCWPAQQRLEELFATAVRGLGWTVERGHPVDPDKGHGFVDSQRAGIEVFRRIPLDAPLVVVEAVWQYSHHVLAGLRDHRGPVLLVANWEGEFPGLVGLLNLTASLTKADISHSVLWSEDFTDDWALGRLREWLETGRVEHDLSHVRDLGDLPACAEVDLGRALGRQLREEKAIIGVFDEGCMGMYNAIIDDELLNPLGIYKERLSQSALVAEMGRVTDEEASAVRRWLDDAGLDFRTGTDEATELTDAQVLSQLTMYVAALRIADDFGLDAVGIQYQQGLKDVVPASDLAEGLLNNVSRPPVRSRDGARELYAGVPLPHFNEVDEGVAVDALVTNRVWSAMGLDPATTLHDVRWGAEHDGRFVWVLEISGSVPASHHGGYDRSWSMRQPPMFFPLGGGTLSGVSRPGPVVWSRVFLMDGALHVDLGRASAVELPEEETTRRLEATNREWPIMHAVLHGVSRDQFMARHKANHLTVAYGQDEVSADRALLAKAAVFRDLGVRVHLVGDVDLGR</sequence>
<dbReference type="SUPFAM" id="SSF53743">
    <property type="entry name" value="FucI/AraA N-terminal and middle domains"/>
    <property type="match status" value="1"/>
</dbReference>
<evidence type="ECO:0000256" key="2">
    <source>
        <dbReference type="ARBA" id="ARBA00023277"/>
    </source>
</evidence>
<accession>A0ABU8RFZ4</accession>